<proteinExistence type="predicted"/>
<comment type="caution">
    <text evidence="4">The sequence shown here is derived from an EMBL/GenBank/DDBJ whole genome shotgun (WGS) entry which is preliminary data.</text>
</comment>
<keyword evidence="1" id="KW-0677">Repeat</keyword>
<feature type="repeat" description="Cell wall-binding" evidence="2">
    <location>
        <begin position="68"/>
        <end position="87"/>
    </location>
</feature>
<feature type="chain" id="PRO_5012006566" evidence="3">
    <location>
        <begin position="25"/>
        <end position="230"/>
    </location>
</feature>
<dbReference type="Gene3D" id="2.10.270.10">
    <property type="entry name" value="Cholin Binding"/>
    <property type="match status" value="1"/>
</dbReference>
<dbReference type="Proteomes" id="UP000191154">
    <property type="component" value="Unassembled WGS sequence"/>
</dbReference>
<keyword evidence="4" id="KW-0378">Hydrolase</keyword>
<keyword evidence="3" id="KW-0732">Signal</keyword>
<evidence type="ECO:0000256" key="2">
    <source>
        <dbReference type="PROSITE-ProRule" id="PRU00591"/>
    </source>
</evidence>
<dbReference type="EMBL" id="LZYZ01000012">
    <property type="protein sequence ID" value="OOM05674.1"/>
    <property type="molecule type" value="Genomic_DNA"/>
</dbReference>
<dbReference type="PROSITE" id="PS51170">
    <property type="entry name" value="CW"/>
    <property type="match status" value="2"/>
</dbReference>
<gene>
    <name evidence="4" type="primary">lytA_33</name>
    <name evidence="4" type="ORF">CLOSAC_45430</name>
</gene>
<dbReference type="InterPro" id="IPR018337">
    <property type="entry name" value="Cell_wall/Cho-bd_repeat"/>
</dbReference>
<name>A0A1S8MNB8_CLOSA</name>
<accession>A0A1S8MNB8</accession>
<feature type="signal peptide" evidence="3">
    <location>
        <begin position="1"/>
        <end position="24"/>
    </location>
</feature>
<dbReference type="SUPFAM" id="SSF69360">
    <property type="entry name" value="Cell wall binding repeat"/>
    <property type="match status" value="1"/>
</dbReference>
<protein>
    <submittedName>
        <fullName evidence="4">Autolysin</fullName>
        <ecNumber evidence="4">3.5.1.28</ecNumber>
    </submittedName>
</protein>
<dbReference type="Pfam" id="PF19127">
    <property type="entry name" value="Choline_bind_3"/>
    <property type="match status" value="1"/>
</dbReference>
<dbReference type="AlphaFoldDB" id="A0A1S8MNB8"/>
<evidence type="ECO:0000313" key="5">
    <source>
        <dbReference type="Proteomes" id="UP000191154"/>
    </source>
</evidence>
<evidence type="ECO:0000256" key="1">
    <source>
        <dbReference type="ARBA" id="ARBA00022737"/>
    </source>
</evidence>
<dbReference type="EC" id="3.5.1.28" evidence="4"/>
<sequence>MKKKLLTLLLGVVLSTNFIIQANASSNAGWVQASNGSWNYNKADGSKTTGWLQDGKDWYYFWSDGSMATGWVQSNGTWYYLTSNGTMATDTVVNGYYVNSTGAYTTRPNGNIYTGAEIKEKVRSLGFFDGKYGGLILNPNGTNGLAQNDYLDFSVWNDSRDMNLTILNTNSEVDKKIRTIFNWILPTQGNTLYSIGDDQNCKSQTLELDGRTVTIDVQQRFMSITFGPIK</sequence>
<feature type="repeat" description="Cell wall-binding" evidence="2">
    <location>
        <begin position="48"/>
        <end position="67"/>
    </location>
</feature>
<organism evidence="4 5">
    <name type="scientific">Clostridium saccharobutylicum</name>
    <dbReference type="NCBI Taxonomy" id="169679"/>
    <lineage>
        <taxon>Bacteria</taxon>
        <taxon>Bacillati</taxon>
        <taxon>Bacillota</taxon>
        <taxon>Clostridia</taxon>
        <taxon>Eubacteriales</taxon>
        <taxon>Clostridiaceae</taxon>
        <taxon>Clostridium</taxon>
    </lineage>
</organism>
<evidence type="ECO:0000313" key="4">
    <source>
        <dbReference type="EMBL" id="OOM05674.1"/>
    </source>
</evidence>
<evidence type="ECO:0000256" key="3">
    <source>
        <dbReference type="SAM" id="SignalP"/>
    </source>
</evidence>
<dbReference type="GO" id="GO:0008745">
    <property type="term" value="F:N-acetylmuramoyl-L-alanine amidase activity"/>
    <property type="evidence" value="ECO:0007669"/>
    <property type="project" value="UniProtKB-EC"/>
</dbReference>
<reference evidence="4 5" key="1">
    <citation type="submission" date="2016-05" db="EMBL/GenBank/DDBJ databases">
        <title>Microbial solvent formation.</title>
        <authorList>
            <person name="Poehlein A."/>
            <person name="Montoya Solano J.D."/>
            <person name="Flitsch S."/>
            <person name="Krabben P."/>
            <person name="Duerre P."/>
            <person name="Daniel R."/>
        </authorList>
    </citation>
    <scope>NUCLEOTIDE SEQUENCE [LARGE SCALE GENOMIC DNA]</scope>
    <source>
        <strain evidence="4 5">L1-8</strain>
    </source>
</reference>